<dbReference type="AlphaFoldDB" id="A0A1X2G573"/>
<dbReference type="STRING" id="101127.A0A1X2G573"/>
<reference evidence="1 2" key="1">
    <citation type="submission" date="2016-07" db="EMBL/GenBank/DDBJ databases">
        <title>Pervasive Adenine N6-methylation of Active Genes in Fungi.</title>
        <authorList>
            <consortium name="DOE Joint Genome Institute"/>
            <person name="Mondo S.J."/>
            <person name="Dannebaum R.O."/>
            <person name="Kuo R.C."/>
            <person name="Labutti K."/>
            <person name="Haridas S."/>
            <person name="Kuo A."/>
            <person name="Salamov A."/>
            <person name="Ahrendt S.R."/>
            <person name="Lipzen A."/>
            <person name="Sullivan W."/>
            <person name="Andreopoulos W.B."/>
            <person name="Clum A."/>
            <person name="Lindquist E."/>
            <person name="Daum C."/>
            <person name="Ramamoorthy G.K."/>
            <person name="Gryganskyi A."/>
            <person name="Culley D."/>
            <person name="Magnuson J.K."/>
            <person name="James T.Y."/>
            <person name="O'Malley M.A."/>
            <person name="Stajich J.E."/>
            <person name="Spatafora J.W."/>
            <person name="Visel A."/>
            <person name="Grigoriev I.V."/>
        </authorList>
    </citation>
    <scope>NUCLEOTIDE SEQUENCE [LARGE SCALE GENOMIC DNA]</scope>
    <source>
        <strain evidence="1 2">NRRL 3301</strain>
    </source>
</reference>
<keyword evidence="2" id="KW-1185">Reference proteome</keyword>
<sequence>MPQSSNILQYDTVFERMPTLPSATLYSTILCDDARTIDFIRHMGRTCKDGWWWRLLLHQSLLATPQNDTLHPSTHLVLRLVLDPHYIEQGARFFNYDSYRFSWKVSAKEDLVAFYSVYYSVLGGAYSSLGKTNAKYAVKAGSLAQRQIQMAQWLQDPILECKCWLYYAEDMIMQGRLDQAQQILVKQQLIANKHHNTTLQSMTSFVRKKWVSKYKSMRTN</sequence>
<gene>
    <name evidence="1" type="ORF">DM01DRAFT_1340139</name>
</gene>
<accession>A0A1X2G573</accession>
<dbReference type="PANTHER" id="PTHR36693:SF1">
    <property type="entry name" value="GH02722P"/>
    <property type="match status" value="1"/>
</dbReference>
<dbReference type="InterPro" id="IPR032072">
    <property type="entry name" value="DUF4807"/>
</dbReference>
<dbReference type="Pfam" id="PF16065">
    <property type="entry name" value="DUF4807"/>
    <property type="match status" value="1"/>
</dbReference>
<protein>
    <submittedName>
        <fullName evidence="1">Uncharacterized protein</fullName>
    </submittedName>
</protein>
<dbReference type="Proteomes" id="UP000242146">
    <property type="component" value="Unassembled WGS sequence"/>
</dbReference>
<dbReference type="EMBL" id="MCGT01000043">
    <property type="protein sequence ID" value="ORX45329.1"/>
    <property type="molecule type" value="Genomic_DNA"/>
</dbReference>
<name>A0A1X2G573_9FUNG</name>
<organism evidence="1 2">
    <name type="scientific">Hesseltinella vesiculosa</name>
    <dbReference type="NCBI Taxonomy" id="101127"/>
    <lineage>
        <taxon>Eukaryota</taxon>
        <taxon>Fungi</taxon>
        <taxon>Fungi incertae sedis</taxon>
        <taxon>Mucoromycota</taxon>
        <taxon>Mucoromycotina</taxon>
        <taxon>Mucoromycetes</taxon>
        <taxon>Mucorales</taxon>
        <taxon>Cunninghamellaceae</taxon>
        <taxon>Hesseltinella</taxon>
    </lineage>
</organism>
<dbReference type="OrthoDB" id="121932at2759"/>
<dbReference type="PANTHER" id="PTHR36693">
    <property type="entry name" value="GH02722P"/>
    <property type="match status" value="1"/>
</dbReference>
<evidence type="ECO:0000313" key="2">
    <source>
        <dbReference type="Proteomes" id="UP000242146"/>
    </source>
</evidence>
<proteinExistence type="predicted"/>
<evidence type="ECO:0000313" key="1">
    <source>
        <dbReference type="EMBL" id="ORX45329.1"/>
    </source>
</evidence>
<comment type="caution">
    <text evidence="1">The sequence shown here is derived from an EMBL/GenBank/DDBJ whole genome shotgun (WGS) entry which is preliminary data.</text>
</comment>